<dbReference type="InterPro" id="IPR037923">
    <property type="entry name" value="HTH-like"/>
</dbReference>
<protein>
    <submittedName>
        <fullName evidence="5">AraC family transcriptional regulator</fullName>
    </submittedName>
</protein>
<dbReference type="AlphaFoldDB" id="A0A2T5J949"/>
<evidence type="ECO:0000256" key="1">
    <source>
        <dbReference type="ARBA" id="ARBA00023015"/>
    </source>
</evidence>
<dbReference type="InterPro" id="IPR018062">
    <property type="entry name" value="HTH_AraC-typ_CS"/>
</dbReference>
<dbReference type="PROSITE" id="PS00041">
    <property type="entry name" value="HTH_ARAC_FAMILY_1"/>
    <property type="match status" value="1"/>
</dbReference>
<dbReference type="Proteomes" id="UP000244168">
    <property type="component" value="Unassembled WGS sequence"/>
</dbReference>
<keyword evidence="2" id="KW-0238">DNA-binding</keyword>
<dbReference type="Pfam" id="PF02311">
    <property type="entry name" value="AraC_binding"/>
    <property type="match status" value="1"/>
</dbReference>
<evidence type="ECO:0000256" key="2">
    <source>
        <dbReference type="ARBA" id="ARBA00023125"/>
    </source>
</evidence>
<keyword evidence="3" id="KW-0804">Transcription</keyword>
<dbReference type="EMBL" id="QAOQ01000004">
    <property type="protein sequence ID" value="PTQ96587.1"/>
    <property type="molecule type" value="Genomic_DNA"/>
</dbReference>
<dbReference type="PANTHER" id="PTHR43280">
    <property type="entry name" value="ARAC-FAMILY TRANSCRIPTIONAL REGULATOR"/>
    <property type="match status" value="1"/>
</dbReference>
<dbReference type="SUPFAM" id="SSF46689">
    <property type="entry name" value="Homeodomain-like"/>
    <property type="match status" value="2"/>
</dbReference>
<dbReference type="SMART" id="SM00342">
    <property type="entry name" value="HTH_ARAC"/>
    <property type="match status" value="1"/>
</dbReference>
<dbReference type="InterPro" id="IPR018060">
    <property type="entry name" value="HTH_AraC"/>
</dbReference>
<keyword evidence="6" id="KW-1185">Reference proteome</keyword>
<dbReference type="InterPro" id="IPR003313">
    <property type="entry name" value="AraC-bd"/>
</dbReference>
<dbReference type="RefSeq" id="WP_107828552.1">
    <property type="nucleotide sequence ID" value="NZ_CP160205.1"/>
</dbReference>
<evidence type="ECO:0000313" key="5">
    <source>
        <dbReference type="EMBL" id="PTQ96587.1"/>
    </source>
</evidence>
<dbReference type="Gene3D" id="1.10.10.60">
    <property type="entry name" value="Homeodomain-like"/>
    <property type="match status" value="2"/>
</dbReference>
<evidence type="ECO:0000256" key="3">
    <source>
        <dbReference type="ARBA" id="ARBA00023163"/>
    </source>
</evidence>
<dbReference type="InterPro" id="IPR020449">
    <property type="entry name" value="Tscrpt_reg_AraC-type_HTH"/>
</dbReference>
<reference evidence="5 6" key="1">
    <citation type="submission" date="2018-04" db="EMBL/GenBank/DDBJ databases">
        <title>Genomic Encyclopedia of Archaeal and Bacterial Type Strains, Phase II (KMG-II): from individual species to whole genera.</title>
        <authorList>
            <person name="Goeker M."/>
        </authorList>
    </citation>
    <scope>NUCLEOTIDE SEQUENCE [LARGE SCALE GENOMIC DNA]</scope>
    <source>
        <strain evidence="5 6">DSM 26809</strain>
    </source>
</reference>
<proteinExistence type="predicted"/>
<dbReference type="GO" id="GO:0043565">
    <property type="term" value="F:sequence-specific DNA binding"/>
    <property type="evidence" value="ECO:0007669"/>
    <property type="project" value="InterPro"/>
</dbReference>
<dbReference type="OrthoDB" id="9782911at2"/>
<comment type="caution">
    <text evidence="5">The sequence shown here is derived from an EMBL/GenBank/DDBJ whole genome shotgun (WGS) entry which is preliminary data.</text>
</comment>
<gene>
    <name evidence="5" type="ORF">C8P68_10472</name>
</gene>
<dbReference type="InterPro" id="IPR009057">
    <property type="entry name" value="Homeodomain-like_sf"/>
</dbReference>
<name>A0A2T5J949_9SPHI</name>
<evidence type="ECO:0000259" key="4">
    <source>
        <dbReference type="PROSITE" id="PS01124"/>
    </source>
</evidence>
<dbReference type="Pfam" id="PF12833">
    <property type="entry name" value="HTH_18"/>
    <property type="match status" value="1"/>
</dbReference>
<dbReference type="PROSITE" id="PS01124">
    <property type="entry name" value="HTH_ARAC_FAMILY_2"/>
    <property type="match status" value="1"/>
</dbReference>
<evidence type="ECO:0000313" key="6">
    <source>
        <dbReference type="Proteomes" id="UP000244168"/>
    </source>
</evidence>
<dbReference type="PRINTS" id="PR00032">
    <property type="entry name" value="HTHARAC"/>
</dbReference>
<dbReference type="GO" id="GO:0003700">
    <property type="term" value="F:DNA-binding transcription factor activity"/>
    <property type="evidence" value="ECO:0007669"/>
    <property type="project" value="InterPro"/>
</dbReference>
<keyword evidence="1" id="KW-0805">Transcription regulation</keyword>
<feature type="domain" description="HTH araC/xylS-type" evidence="4">
    <location>
        <begin position="192"/>
        <end position="290"/>
    </location>
</feature>
<organism evidence="5 6">
    <name type="scientific">Mucilaginibacter yixingensis</name>
    <dbReference type="NCBI Taxonomy" id="1295612"/>
    <lineage>
        <taxon>Bacteria</taxon>
        <taxon>Pseudomonadati</taxon>
        <taxon>Bacteroidota</taxon>
        <taxon>Sphingobacteriia</taxon>
        <taxon>Sphingobacteriales</taxon>
        <taxon>Sphingobacteriaceae</taxon>
        <taxon>Mucilaginibacter</taxon>
    </lineage>
</organism>
<dbReference type="SUPFAM" id="SSF51215">
    <property type="entry name" value="Regulatory protein AraC"/>
    <property type="match status" value="1"/>
</dbReference>
<sequence length="296" mass="33880">MISQFKYLPISDRDKSWGLYVVNAGASQIPPDMQYPPAGHPAKHHFSWERGRILNEYQLIYISQGKGIFESKHVKSVTIEAGTIILLFPSEWHRFKPYPNTGWHEFWVGFDGTIAQDLVSKNFFSIKHPVLNLGFHAELLDLFRAIASTVDLELPGYQQLASGMTFHLLGLVTELLQKQRVKHANISSYQIEKALTLLRKSVDSDISMEVIASEVNLGYSKFRKDFKMHTGMAPHQYLMQLKLDHAKTLLSSTNTAIKEISSKLGFQSEFHFSKLFKNKTGKSPLKYRQSLYMKQL</sequence>
<dbReference type="PANTHER" id="PTHR43280:SF30">
    <property type="entry name" value="MMSAB OPERON REGULATORY PROTEIN"/>
    <property type="match status" value="1"/>
</dbReference>
<dbReference type="Gene3D" id="2.60.120.280">
    <property type="entry name" value="Regulatory protein AraC"/>
    <property type="match status" value="1"/>
</dbReference>
<accession>A0A2T5J949</accession>